<dbReference type="EMBL" id="UYWY01022761">
    <property type="protein sequence ID" value="VDM46612.1"/>
    <property type="molecule type" value="Genomic_DNA"/>
</dbReference>
<reference evidence="3" key="1">
    <citation type="submission" date="2016-06" db="UniProtKB">
        <authorList>
            <consortium name="WormBaseParasite"/>
        </authorList>
    </citation>
    <scope>IDENTIFICATION</scope>
</reference>
<evidence type="ECO:0000313" key="3">
    <source>
        <dbReference type="WBParaSite" id="TCNE_0001529201-mRNA-1"/>
    </source>
</evidence>
<dbReference type="Proteomes" id="UP000050794">
    <property type="component" value="Unassembled WGS sequence"/>
</dbReference>
<reference evidence="1 2" key="2">
    <citation type="submission" date="2018-11" db="EMBL/GenBank/DDBJ databases">
        <authorList>
            <consortium name="Pathogen Informatics"/>
        </authorList>
    </citation>
    <scope>NUCLEOTIDE SEQUENCE [LARGE SCALE GENOMIC DNA]</scope>
</reference>
<dbReference type="WBParaSite" id="TCNE_0001529201-mRNA-1">
    <property type="protein sequence ID" value="TCNE_0001529201-mRNA-1"/>
    <property type="gene ID" value="TCNE_0001529201"/>
</dbReference>
<evidence type="ECO:0000313" key="1">
    <source>
        <dbReference type="EMBL" id="VDM46612.1"/>
    </source>
</evidence>
<evidence type="ECO:0000313" key="2">
    <source>
        <dbReference type="Proteomes" id="UP000050794"/>
    </source>
</evidence>
<keyword evidence="2" id="KW-1185">Reference proteome</keyword>
<accession>A0A183V3H1</accession>
<sequence length="200" mass="22089">MLFGSHIKTLLAYQEKKTGDHFRPSFDAHLNWQTIIFKSNTLTSHHSVADTSHFIALQLHESKEFVITAIETALSDDLPGSDAAICLKNTYAMGGQPGRTTSYQIGHPSVSIEINFWNAVDISYFMTVQSRLPSFNRRSKTALSRTPGDCAHKSFARIATHSLMSIPVPSASPTNTRLHLDYAGPVNGRNVLVVVDFLSD</sequence>
<organism evidence="2 3">
    <name type="scientific">Toxocara canis</name>
    <name type="common">Canine roundworm</name>
    <dbReference type="NCBI Taxonomy" id="6265"/>
    <lineage>
        <taxon>Eukaryota</taxon>
        <taxon>Metazoa</taxon>
        <taxon>Ecdysozoa</taxon>
        <taxon>Nematoda</taxon>
        <taxon>Chromadorea</taxon>
        <taxon>Rhabditida</taxon>
        <taxon>Spirurina</taxon>
        <taxon>Ascaridomorpha</taxon>
        <taxon>Ascaridoidea</taxon>
        <taxon>Toxocaridae</taxon>
        <taxon>Toxocara</taxon>
    </lineage>
</organism>
<dbReference type="AlphaFoldDB" id="A0A183V3H1"/>
<proteinExistence type="predicted"/>
<gene>
    <name evidence="1" type="ORF">TCNE_LOCUS15291</name>
</gene>
<protein>
    <submittedName>
        <fullName evidence="1 3">Uncharacterized protein</fullName>
    </submittedName>
</protein>
<name>A0A183V3H1_TOXCA</name>